<dbReference type="Proteomes" id="UP001500443">
    <property type="component" value="Unassembled WGS sequence"/>
</dbReference>
<feature type="region of interest" description="Disordered" evidence="3">
    <location>
        <begin position="245"/>
        <end position="334"/>
    </location>
</feature>
<dbReference type="SUPFAM" id="SSF52218">
    <property type="entry name" value="Flavoproteins"/>
    <property type="match status" value="1"/>
</dbReference>
<proteinExistence type="inferred from homology"/>
<dbReference type="Pfam" id="PF02525">
    <property type="entry name" value="Flavodoxin_2"/>
    <property type="match status" value="1"/>
</dbReference>
<dbReference type="Gene3D" id="3.40.50.360">
    <property type="match status" value="1"/>
</dbReference>
<gene>
    <name evidence="5" type="ORF">GCM10009802_45980</name>
</gene>
<accession>A0ABN2Z591</accession>
<evidence type="ECO:0000313" key="5">
    <source>
        <dbReference type="EMBL" id="GAA2137014.1"/>
    </source>
</evidence>
<evidence type="ECO:0000259" key="4">
    <source>
        <dbReference type="Pfam" id="PF02525"/>
    </source>
</evidence>
<dbReference type="InterPro" id="IPR029039">
    <property type="entry name" value="Flavoprotein-like_sf"/>
</dbReference>
<feature type="compositionally biased region" description="Low complexity" evidence="3">
    <location>
        <begin position="285"/>
        <end position="312"/>
    </location>
</feature>
<name>A0ABN2Z591_9ACTN</name>
<feature type="domain" description="Flavodoxin-like fold" evidence="4">
    <location>
        <begin position="1"/>
        <end position="212"/>
    </location>
</feature>
<keyword evidence="2" id="KW-0560">Oxidoreductase</keyword>
<protein>
    <submittedName>
        <fullName evidence="5">NAD(P)H-dependent oxidoreductase</fullName>
    </submittedName>
</protein>
<dbReference type="PANTHER" id="PTHR10204">
    <property type="entry name" value="NAD P H OXIDOREDUCTASE-RELATED"/>
    <property type="match status" value="1"/>
</dbReference>
<evidence type="ECO:0000256" key="2">
    <source>
        <dbReference type="ARBA" id="ARBA00023002"/>
    </source>
</evidence>
<sequence>MNILWLFAHPERRSLNAALRDDGVRALRAAGHEVRQSDLYAMGFKAVLDVDDYPGADDDRFLVGDAQEDAWRAGTVGADIAAEHEKLAWADALVVHFPLWWFGPPAILKGWFDRVLVQGLASKVKDADGRTRRYGDGGLAGKRAMVVTSVGAREASFGPRGIHGHIDEVLWPLHHGTFFYTGMAPLPPFVVYGADRLAPDGYPQVAAALRERLRTLGTTAPLPYRTERGGDYDEGLELRAELAPGGTGLSVHSTEPPVPHRSPAPTSAPGSMSAAARTSVPARMSAPARTSVSARTSAPASTSAPARTSAAVPGGGAPGAVPTNTPLPRTPTPG</sequence>
<dbReference type="InterPro" id="IPR051545">
    <property type="entry name" value="NAD(P)H_dehydrogenase_qn"/>
</dbReference>
<comment type="caution">
    <text evidence="5">The sequence shown here is derived from an EMBL/GenBank/DDBJ whole genome shotgun (WGS) entry which is preliminary data.</text>
</comment>
<dbReference type="EMBL" id="BAAAPF010000180">
    <property type="protein sequence ID" value="GAA2137014.1"/>
    <property type="molecule type" value="Genomic_DNA"/>
</dbReference>
<dbReference type="InterPro" id="IPR003680">
    <property type="entry name" value="Flavodoxin_fold"/>
</dbReference>
<evidence type="ECO:0000313" key="6">
    <source>
        <dbReference type="Proteomes" id="UP001500443"/>
    </source>
</evidence>
<dbReference type="PANTHER" id="PTHR10204:SF34">
    <property type="entry name" value="NAD(P)H DEHYDROGENASE [QUINONE] 1 ISOFORM 1"/>
    <property type="match status" value="1"/>
</dbReference>
<evidence type="ECO:0000256" key="3">
    <source>
        <dbReference type="SAM" id="MobiDB-lite"/>
    </source>
</evidence>
<evidence type="ECO:0000256" key="1">
    <source>
        <dbReference type="ARBA" id="ARBA00006252"/>
    </source>
</evidence>
<organism evidence="5 6">
    <name type="scientific">Streptomyces synnematoformans</name>
    <dbReference type="NCBI Taxonomy" id="415721"/>
    <lineage>
        <taxon>Bacteria</taxon>
        <taxon>Bacillati</taxon>
        <taxon>Actinomycetota</taxon>
        <taxon>Actinomycetes</taxon>
        <taxon>Kitasatosporales</taxon>
        <taxon>Streptomycetaceae</taxon>
        <taxon>Streptomyces</taxon>
    </lineage>
</organism>
<keyword evidence="6" id="KW-1185">Reference proteome</keyword>
<reference evidence="5 6" key="1">
    <citation type="journal article" date="2019" name="Int. J. Syst. Evol. Microbiol.">
        <title>The Global Catalogue of Microorganisms (GCM) 10K type strain sequencing project: providing services to taxonomists for standard genome sequencing and annotation.</title>
        <authorList>
            <consortium name="The Broad Institute Genomics Platform"/>
            <consortium name="The Broad Institute Genome Sequencing Center for Infectious Disease"/>
            <person name="Wu L."/>
            <person name="Ma J."/>
        </authorList>
    </citation>
    <scope>NUCLEOTIDE SEQUENCE [LARGE SCALE GENOMIC DNA]</scope>
    <source>
        <strain evidence="5 6">JCM 15481</strain>
    </source>
</reference>
<comment type="similarity">
    <text evidence="1">Belongs to the NAD(P)H dehydrogenase (quinone) family.</text>
</comment>